<dbReference type="SUPFAM" id="SSF55729">
    <property type="entry name" value="Acyl-CoA N-acyltransferases (Nat)"/>
    <property type="match status" value="1"/>
</dbReference>
<evidence type="ECO:0000256" key="1">
    <source>
        <dbReference type="ARBA" id="ARBA00022679"/>
    </source>
</evidence>
<organism evidence="4 5">
    <name type="scientific">Oscillibacter hominis</name>
    <dbReference type="NCBI Taxonomy" id="2763056"/>
    <lineage>
        <taxon>Bacteria</taxon>
        <taxon>Bacillati</taxon>
        <taxon>Bacillota</taxon>
        <taxon>Clostridia</taxon>
        <taxon>Eubacteriales</taxon>
        <taxon>Oscillospiraceae</taxon>
        <taxon>Oscillibacter</taxon>
    </lineage>
</organism>
<keyword evidence="1 4" id="KW-0808">Transferase</keyword>
<keyword evidence="2" id="KW-0012">Acyltransferase</keyword>
<feature type="domain" description="N-acetyltransferase" evidence="3">
    <location>
        <begin position="3"/>
        <end position="164"/>
    </location>
</feature>
<dbReference type="InterPro" id="IPR016181">
    <property type="entry name" value="Acyl_CoA_acyltransferase"/>
</dbReference>
<dbReference type="PANTHER" id="PTHR43072:SF23">
    <property type="entry name" value="UPF0039 PROTEIN C11D3.02C"/>
    <property type="match status" value="1"/>
</dbReference>
<dbReference type="KEGG" id="ohi:H8790_07580"/>
<dbReference type="InterPro" id="IPR000182">
    <property type="entry name" value="GNAT_dom"/>
</dbReference>
<keyword evidence="5" id="KW-1185">Reference proteome</keyword>
<evidence type="ECO:0000313" key="4">
    <source>
        <dbReference type="EMBL" id="QNL43357.1"/>
    </source>
</evidence>
<dbReference type="Pfam" id="PF13420">
    <property type="entry name" value="Acetyltransf_4"/>
    <property type="match status" value="1"/>
</dbReference>
<proteinExistence type="predicted"/>
<dbReference type="PROSITE" id="PS51186">
    <property type="entry name" value="GNAT"/>
    <property type="match status" value="1"/>
</dbReference>
<sequence>METSIRMAAAEDARALLAIYAPYVEQTAISFEYEVPTVAEFAGRIQKTLERYPYLVAERDGTPVGYAYASAFHGRAAYSWSVECSVYVEQGCRQGGVGRRLYQSLEGLLVRQNILNAYACIAYPNPASIAFHERMGYRTIGHFTQCGYKLGRWWDMVWMEKMLAGHPERPEPLLPIGTL</sequence>
<dbReference type="RefSeq" id="WP_187331948.1">
    <property type="nucleotide sequence ID" value="NZ_CP060490.1"/>
</dbReference>
<accession>A0A7G9B1C6</accession>
<evidence type="ECO:0000313" key="5">
    <source>
        <dbReference type="Proteomes" id="UP000515960"/>
    </source>
</evidence>
<evidence type="ECO:0000256" key="2">
    <source>
        <dbReference type="ARBA" id="ARBA00023315"/>
    </source>
</evidence>
<dbReference type="GO" id="GO:0016747">
    <property type="term" value="F:acyltransferase activity, transferring groups other than amino-acyl groups"/>
    <property type="evidence" value="ECO:0007669"/>
    <property type="project" value="InterPro"/>
</dbReference>
<reference evidence="4 5" key="1">
    <citation type="submission" date="2020-08" db="EMBL/GenBank/DDBJ databases">
        <authorList>
            <person name="Liu C."/>
            <person name="Sun Q."/>
        </authorList>
    </citation>
    <scope>NUCLEOTIDE SEQUENCE [LARGE SCALE GENOMIC DNA]</scope>
    <source>
        <strain evidence="4 5">NSJ-62</strain>
    </source>
</reference>
<dbReference type="Gene3D" id="3.40.630.30">
    <property type="match status" value="1"/>
</dbReference>
<protein>
    <submittedName>
        <fullName evidence="4">N-acetyltransferase</fullName>
    </submittedName>
</protein>
<dbReference type="AlphaFoldDB" id="A0A7G9B1C6"/>
<evidence type="ECO:0000259" key="3">
    <source>
        <dbReference type="PROSITE" id="PS51186"/>
    </source>
</evidence>
<gene>
    <name evidence="4" type="ORF">H8790_07580</name>
</gene>
<dbReference type="CDD" id="cd04301">
    <property type="entry name" value="NAT_SF"/>
    <property type="match status" value="1"/>
</dbReference>
<dbReference type="PANTHER" id="PTHR43072">
    <property type="entry name" value="N-ACETYLTRANSFERASE"/>
    <property type="match status" value="1"/>
</dbReference>
<dbReference type="Proteomes" id="UP000515960">
    <property type="component" value="Chromosome"/>
</dbReference>
<dbReference type="EMBL" id="CP060490">
    <property type="protein sequence ID" value="QNL43357.1"/>
    <property type="molecule type" value="Genomic_DNA"/>
</dbReference>
<name>A0A7G9B1C6_9FIRM</name>